<keyword evidence="2" id="KW-1185">Reference proteome</keyword>
<sequence>MRERERGEEKISIRNENPISRGGSFGCWECTWSRELEFNYEMGGYNPQTSSASDILANVAHTPVLNMIEKGFIGIMNDDDNNGIISILKNSHRSYTDWNYLCRTLILELGLVAGIPVGTSLIDAHAGGLFRLIDEINKVEKAKSEGSSPWKQGVLCLMIDFSWPV</sequence>
<accession>A0AAD1ZCZ0</accession>
<protein>
    <submittedName>
        <fullName evidence="1">Uncharacterized protein</fullName>
    </submittedName>
</protein>
<dbReference type="Proteomes" id="UP000834106">
    <property type="component" value="Chromosome 9"/>
</dbReference>
<gene>
    <name evidence="1" type="ORF">FPE_LOCUS14967</name>
</gene>
<dbReference type="AlphaFoldDB" id="A0AAD1ZCZ0"/>
<evidence type="ECO:0000313" key="2">
    <source>
        <dbReference type="Proteomes" id="UP000834106"/>
    </source>
</evidence>
<reference evidence="1" key="1">
    <citation type="submission" date="2023-05" db="EMBL/GenBank/DDBJ databases">
        <authorList>
            <person name="Huff M."/>
        </authorList>
    </citation>
    <scope>NUCLEOTIDE SEQUENCE</scope>
</reference>
<dbReference type="EMBL" id="OU503044">
    <property type="protein sequence ID" value="CAI9767537.1"/>
    <property type="molecule type" value="Genomic_DNA"/>
</dbReference>
<proteinExistence type="predicted"/>
<organism evidence="1 2">
    <name type="scientific">Fraxinus pennsylvanica</name>
    <dbReference type="NCBI Taxonomy" id="56036"/>
    <lineage>
        <taxon>Eukaryota</taxon>
        <taxon>Viridiplantae</taxon>
        <taxon>Streptophyta</taxon>
        <taxon>Embryophyta</taxon>
        <taxon>Tracheophyta</taxon>
        <taxon>Spermatophyta</taxon>
        <taxon>Magnoliopsida</taxon>
        <taxon>eudicotyledons</taxon>
        <taxon>Gunneridae</taxon>
        <taxon>Pentapetalae</taxon>
        <taxon>asterids</taxon>
        <taxon>lamiids</taxon>
        <taxon>Lamiales</taxon>
        <taxon>Oleaceae</taxon>
        <taxon>Oleeae</taxon>
        <taxon>Fraxinus</taxon>
    </lineage>
</organism>
<evidence type="ECO:0000313" key="1">
    <source>
        <dbReference type="EMBL" id="CAI9767537.1"/>
    </source>
</evidence>
<name>A0AAD1ZCZ0_9LAMI</name>